<organism evidence="2">
    <name type="scientific">marine sediment metagenome</name>
    <dbReference type="NCBI Taxonomy" id="412755"/>
    <lineage>
        <taxon>unclassified sequences</taxon>
        <taxon>metagenomes</taxon>
        <taxon>ecological metagenomes</taxon>
    </lineage>
</organism>
<feature type="non-terminal residue" evidence="2">
    <location>
        <position position="1"/>
    </location>
</feature>
<comment type="caution">
    <text evidence="2">The sequence shown here is derived from an EMBL/GenBank/DDBJ whole genome shotgun (WGS) entry which is preliminary data.</text>
</comment>
<gene>
    <name evidence="2" type="ORF">LCGC14_1778060</name>
</gene>
<dbReference type="SMART" id="SM00564">
    <property type="entry name" value="PQQ"/>
    <property type="match status" value="2"/>
</dbReference>
<dbReference type="InterPro" id="IPR018391">
    <property type="entry name" value="PQQ_b-propeller_rpt"/>
</dbReference>
<dbReference type="InterPro" id="IPR015943">
    <property type="entry name" value="WD40/YVTN_repeat-like_dom_sf"/>
</dbReference>
<dbReference type="AlphaFoldDB" id="A0A0F9JVV7"/>
<proteinExistence type="predicted"/>
<name>A0A0F9JVV7_9ZZZZ</name>
<accession>A0A0F9JVV7</accession>
<evidence type="ECO:0000259" key="1">
    <source>
        <dbReference type="Pfam" id="PF13360"/>
    </source>
</evidence>
<feature type="domain" description="Pyrrolo-quinoline quinone repeat" evidence="1">
    <location>
        <begin position="7"/>
        <end position="180"/>
    </location>
</feature>
<dbReference type="PANTHER" id="PTHR34512">
    <property type="entry name" value="CELL SURFACE PROTEIN"/>
    <property type="match status" value="1"/>
</dbReference>
<sequence>YGRYGIAESPLIVEDLVICTPGGDTAMMVALDKKTGQTVWKTKSIGEGSSYCSPILVKRGNRNLIITMTDHSIIGVDAANGEILWQYDCKLYQVKPRAINPNTPIYKDGYIYVTSGYDKGGAKLKLSEDGSTVLRQEWKDSTLDCHHGGVVLVDGYIYGTNWRGNPAGNWVCLDWATGNVMYETEWIGKGSITYADGMLYCYEEKQGTVGLVKATPEKFELISSFKVPKGTGEHWAHPVICDGRMYIRHGDALMAYDIRTK</sequence>
<dbReference type="PANTHER" id="PTHR34512:SF30">
    <property type="entry name" value="OUTER MEMBRANE PROTEIN ASSEMBLY FACTOR BAMB"/>
    <property type="match status" value="1"/>
</dbReference>
<dbReference type="InterPro" id="IPR011047">
    <property type="entry name" value="Quinoprotein_ADH-like_sf"/>
</dbReference>
<evidence type="ECO:0000313" key="2">
    <source>
        <dbReference type="EMBL" id="KKM03073.1"/>
    </source>
</evidence>
<reference evidence="2" key="1">
    <citation type="journal article" date="2015" name="Nature">
        <title>Complex archaea that bridge the gap between prokaryotes and eukaryotes.</title>
        <authorList>
            <person name="Spang A."/>
            <person name="Saw J.H."/>
            <person name="Jorgensen S.L."/>
            <person name="Zaremba-Niedzwiedzka K."/>
            <person name="Martijn J."/>
            <person name="Lind A.E."/>
            <person name="van Eijk R."/>
            <person name="Schleper C."/>
            <person name="Guy L."/>
            <person name="Ettema T.J."/>
        </authorList>
    </citation>
    <scope>NUCLEOTIDE SEQUENCE</scope>
</reference>
<dbReference type="Gene3D" id="2.130.10.10">
    <property type="entry name" value="YVTN repeat-like/Quinoprotein amine dehydrogenase"/>
    <property type="match status" value="1"/>
</dbReference>
<dbReference type="InterPro" id="IPR002372">
    <property type="entry name" value="PQQ_rpt_dom"/>
</dbReference>
<dbReference type="EMBL" id="LAZR01016770">
    <property type="protein sequence ID" value="KKM03073.1"/>
    <property type="molecule type" value="Genomic_DNA"/>
</dbReference>
<dbReference type="SUPFAM" id="SSF50998">
    <property type="entry name" value="Quinoprotein alcohol dehydrogenase-like"/>
    <property type="match status" value="1"/>
</dbReference>
<protein>
    <recommendedName>
        <fullName evidence="1">Pyrrolo-quinoline quinone repeat domain-containing protein</fullName>
    </recommendedName>
</protein>
<dbReference type="Pfam" id="PF13360">
    <property type="entry name" value="PQQ_2"/>
    <property type="match status" value="1"/>
</dbReference>